<dbReference type="Pfam" id="PF13857">
    <property type="entry name" value="Ank_5"/>
    <property type="match status" value="1"/>
</dbReference>
<evidence type="ECO:0000256" key="2">
    <source>
        <dbReference type="PROSITE-ProRule" id="PRU00023"/>
    </source>
</evidence>
<dbReference type="InterPro" id="IPR002110">
    <property type="entry name" value="Ankyrin_rpt"/>
</dbReference>
<feature type="repeat" description="ANK" evidence="2">
    <location>
        <begin position="282"/>
        <end position="315"/>
    </location>
</feature>
<name>F2NS33_TRES6</name>
<reference evidence="5 6" key="1">
    <citation type="journal article" date="2011" name="Stand. Genomic Sci.">
        <title>Complete genome sequence of Treponema succinifaciens type strain (6091).</title>
        <authorList>
            <person name="Han C."/>
            <person name="Gronow S."/>
            <person name="Teshima H."/>
            <person name="Lapidus A."/>
            <person name="Nolan M."/>
            <person name="Lucas S."/>
            <person name="Hammon N."/>
            <person name="Deshpande S."/>
            <person name="Cheng J.F."/>
            <person name="Zeytun A."/>
            <person name="Tapia R."/>
            <person name="Goodwin L."/>
            <person name="Pitluck S."/>
            <person name="Liolios K."/>
            <person name="Pagani I."/>
            <person name="Ivanova N."/>
            <person name="Mavromatis K."/>
            <person name="Mikhailova N."/>
            <person name="Huntemann M."/>
            <person name="Pati A."/>
            <person name="Chen A."/>
            <person name="Palaniappan K."/>
            <person name="Land M."/>
            <person name="Hauser L."/>
            <person name="Brambilla E.M."/>
            <person name="Rohde M."/>
            <person name="Goker M."/>
            <person name="Woyke T."/>
            <person name="Bristow J."/>
            <person name="Eisen J.A."/>
            <person name="Markowitz V."/>
            <person name="Hugenholtz P."/>
            <person name="Kyrpides N.C."/>
            <person name="Klenk H.P."/>
            <person name="Detter J.C."/>
        </authorList>
    </citation>
    <scope>NUCLEOTIDE SEQUENCE [LARGE SCALE GENOMIC DNA]</scope>
    <source>
        <strain evidence="6">ATCC 33096 / DSM 2489 / 6091</strain>
    </source>
</reference>
<protein>
    <submittedName>
        <fullName evidence="5">Ankyrin</fullName>
    </submittedName>
</protein>
<feature type="chain" id="PRO_5003287380" evidence="4">
    <location>
        <begin position="22"/>
        <end position="446"/>
    </location>
</feature>
<dbReference type="PANTHER" id="PTHR24161:SF121">
    <property type="entry name" value="M-PHASE PHOSPHOPROTEIN 8"/>
    <property type="match status" value="1"/>
</dbReference>
<evidence type="ECO:0000313" key="6">
    <source>
        <dbReference type="Proteomes" id="UP000006852"/>
    </source>
</evidence>
<dbReference type="Gene3D" id="1.25.40.20">
    <property type="entry name" value="Ankyrin repeat-containing domain"/>
    <property type="match status" value="3"/>
</dbReference>
<dbReference type="STRING" id="869209.Tresu_1362"/>
<dbReference type="EMBL" id="CP002631">
    <property type="protein sequence ID" value="AEB14269.1"/>
    <property type="molecule type" value="Genomic_DNA"/>
</dbReference>
<accession>F2NS33</accession>
<evidence type="ECO:0000256" key="4">
    <source>
        <dbReference type="SAM" id="SignalP"/>
    </source>
</evidence>
<keyword evidence="4" id="KW-0732">Signal</keyword>
<dbReference type="RefSeq" id="WP_013701552.1">
    <property type="nucleotide sequence ID" value="NC_015385.1"/>
</dbReference>
<dbReference type="PROSITE" id="PS50297">
    <property type="entry name" value="ANK_REP_REGION"/>
    <property type="match status" value="2"/>
</dbReference>
<feature type="signal peptide" evidence="4">
    <location>
        <begin position="1"/>
        <end position="21"/>
    </location>
</feature>
<gene>
    <name evidence="5" type="ordered locus">Tresu_1362</name>
</gene>
<sequence>MKKKFLFVFLLAALIPAAMYAKDNVDYELLAKQGTEAEIRQAFKENRNLSTQVFGTSRETFLMLALKNDRDIDIISLCLEKESNPSAKTKEGKTPLMYAAQYSSDQNVIDLVSKYGIVLKRSRDARVLQKDKSGMDSFAYARMNPEYSVYQKLTEYTEDPQGLYVPEPPAQETADVPTTEAAQNSEQTASVSADSNSNEQNASNAKQAEIQQYASAFLLDYAENEDKPAEQPPANKTEYIENPNAADKNGVTLLMRAAKAGNDWDVNLLLKNGADVNLRDKDGWTALMYAVRYQNNLNILNMLIENAAYIRVRNKFNATPLLMAADYSQNPEIISVLLKNRSVSEDEVFRAFIFAITGNSSSDHIREAKIKLFLDMGIPLNRLWKGQTPLMYAAQYGKSTLVLKQLIDAGANPALQDENGNTAFEYAKANKNLAHDDIYWSLNGAN</sequence>
<dbReference type="OrthoDB" id="360612at2"/>
<keyword evidence="6" id="KW-1185">Reference proteome</keyword>
<evidence type="ECO:0000256" key="3">
    <source>
        <dbReference type="SAM" id="MobiDB-lite"/>
    </source>
</evidence>
<dbReference type="SUPFAM" id="SSF48403">
    <property type="entry name" value="Ankyrin repeat"/>
    <property type="match status" value="2"/>
</dbReference>
<dbReference type="Pfam" id="PF12796">
    <property type="entry name" value="Ank_2"/>
    <property type="match status" value="2"/>
</dbReference>
<dbReference type="GeneID" id="302998524"/>
<feature type="region of interest" description="Disordered" evidence="3">
    <location>
        <begin position="160"/>
        <end position="206"/>
    </location>
</feature>
<dbReference type="KEGG" id="tsu:Tresu_1362"/>
<dbReference type="InterPro" id="IPR036770">
    <property type="entry name" value="Ankyrin_rpt-contain_sf"/>
</dbReference>
<dbReference type="Proteomes" id="UP000006852">
    <property type="component" value="Chromosome"/>
</dbReference>
<dbReference type="HOGENOM" id="CLU_613849_0_0_12"/>
<dbReference type="SMART" id="SM00248">
    <property type="entry name" value="ANK"/>
    <property type="match status" value="6"/>
</dbReference>
<feature type="repeat" description="ANK" evidence="2">
    <location>
        <begin position="249"/>
        <end position="281"/>
    </location>
</feature>
<keyword evidence="1" id="KW-0677">Repeat</keyword>
<feature type="repeat" description="ANK" evidence="2">
    <location>
        <begin position="385"/>
        <end position="418"/>
    </location>
</feature>
<reference evidence="6" key="2">
    <citation type="submission" date="2011-04" db="EMBL/GenBank/DDBJ databases">
        <title>The complete genome of chromosome of Treponema succinifaciens DSM 2489.</title>
        <authorList>
            <person name="Lucas S."/>
            <person name="Copeland A."/>
            <person name="Lapidus A."/>
            <person name="Bruce D."/>
            <person name="Goodwin L."/>
            <person name="Pitluck S."/>
            <person name="Peters L."/>
            <person name="Kyrpides N."/>
            <person name="Mavromatis K."/>
            <person name="Ivanova N."/>
            <person name="Ovchinnikova G."/>
            <person name="Teshima H."/>
            <person name="Detter J.C."/>
            <person name="Tapia R."/>
            <person name="Han C."/>
            <person name="Land M."/>
            <person name="Hauser L."/>
            <person name="Markowitz V."/>
            <person name="Cheng J.-F."/>
            <person name="Hugenholtz P."/>
            <person name="Woyke T."/>
            <person name="Wu D."/>
            <person name="Gronow S."/>
            <person name="Wellnitz S."/>
            <person name="Brambilla E."/>
            <person name="Klenk H.-P."/>
            <person name="Eisen J.A."/>
        </authorList>
    </citation>
    <scope>NUCLEOTIDE SEQUENCE [LARGE SCALE GENOMIC DNA]</scope>
    <source>
        <strain evidence="6">ATCC 33096 / DSM 2489 / 6091</strain>
    </source>
</reference>
<keyword evidence="2" id="KW-0040">ANK repeat</keyword>
<dbReference type="PANTHER" id="PTHR24161">
    <property type="entry name" value="ANK_REP_REGION DOMAIN-CONTAINING PROTEIN-RELATED"/>
    <property type="match status" value="1"/>
</dbReference>
<dbReference type="PROSITE" id="PS50088">
    <property type="entry name" value="ANK_REPEAT"/>
    <property type="match status" value="3"/>
</dbReference>
<feature type="compositionally biased region" description="Polar residues" evidence="3">
    <location>
        <begin position="180"/>
        <end position="206"/>
    </location>
</feature>
<proteinExistence type="predicted"/>
<dbReference type="AlphaFoldDB" id="F2NS33"/>
<evidence type="ECO:0000313" key="5">
    <source>
        <dbReference type="EMBL" id="AEB14269.1"/>
    </source>
</evidence>
<dbReference type="eggNOG" id="COG0666">
    <property type="taxonomic scope" value="Bacteria"/>
</dbReference>
<evidence type="ECO:0000256" key="1">
    <source>
        <dbReference type="ARBA" id="ARBA00022737"/>
    </source>
</evidence>
<organism evidence="5 6">
    <name type="scientific">Treponema succinifaciens (strain ATCC 33096 / DSM 2489 / 6091)</name>
    <dbReference type="NCBI Taxonomy" id="869209"/>
    <lineage>
        <taxon>Bacteria</taxon>
        <taxon>Pseudomonadati</taxon>
        <taxon>Spirochaetota</taxon>
        <taxon>Spirochaetia</taxon>
        <taxon>Spirochaetales</taxon>
        <taxon>Treponemataceae</taxon>
        <taxon>Treponema</taxon>
    </lineage>
</organism>